<dbReference type="Proteomes" id="UP000255528">
    <property type="component" value="Unassembled WGS sequence"/>
</dbReference>
<accession>A0A381C6Q2</accession>
<dbReference type="AlphaFoldDB" id="A0A381C6Q2"/>
<proteinExistence type="predicted"/>
<dbReference type="EMBL" id="UIGI01000001">
    <property type="protein sequence ID" value="SUW63492.1"/>
    <property type="molecule type" value="Genomic_DNA"/>
</dbReference>
<protein>
    <recommendedName>
        <fullName evidence="3">DNA polymerase V</fullName>
    </recommendedName>
</protein>
<dbReference type="RefSeq" id="WP_115628215.1">
    <property type="nucleotide sequence ID" value="NZ_UIGI01000001.1"/>
</dbReference>
<evidence type="ECO:0000313" key="1">
    <source>
        <dbReference type="EMBL" id="SUW63492.1"/>
    </source>
</evidence>
<evidence type="ECO:0000313" key="2">
    <source>
        <dbReference type="Proteomes" id="UP000255528"/>
    </source>
</evidence>
<evidence type="ECO:0008006" key="3">
    <source>
        <dbReference type="Google" id="ProtNLM"/>
    </source>
</evidence>
<organism evidence="1 2">
    <name type="scientific">Buttiauxella agrestis</name>
    <dbReference type="NCBI Taxonomy" id="82977"/>
    <lineage>
        <taxon>Bacteria</taxon>
        <taxon>Pseudomonadati</taxon>
        <taxon>Pseudomonadota</taxon>
        <taxon>Gammaproteobacteria</taxon>
        <taxon>Enterobacterales</taxon>
        <taxon>Enterobacteriaceae</taxon>
        <taxon>Buttiauxella</taxon>
    </lineage>
</organism>
<sequence>MPRKSDIESAFRKAIKLEQNGRRTVMTTDFVRELGKVNWYWSQREANQWIEFYVTTFKDVSTQEGESRTFMLYNPNGGL</sequence>
<gene>
    <name evidence="1" type="ORF">NCTC12119_01982</name>
</gene>
<name>A0A381C6Q2_9ENTR</name>
<reference evidence="1 2" key="1">
    <citation type="submission" date="2018-06" db="EMBL/GenBank/DDBJ databases">
        <authorList>
            <consortium name="Pathogen Informatics"/>
            <person name="Doyle S."/>
        </authorList>
    </citation>
    <scope>NUCLEOTIDE SEQUENCE [LARGE SCALE GENOMIC DNA]</scope>
    <source>
        <strain evidence="1 2">NCTC12119</strain>
    </source>
</reference>